<evidence type="ECO:0000256" key="3">
    <source>
        <dbReference type="ARBA" id="ARBA00022989"/>
    </source>
</evidence>
<dbReference type="PANTHER" id="PTHR33048:SF158">
    <property type="entry name" value="MEMBRANE PROTEIN PTH11-LIKE, PUTATIVE-RELATED"/>
    <property type="match status" value="1"/>
</dbReference>
<evidence type="ECO:0000313" key="9">
    <source>
        <dbReference type="EMBL" id="KAJ4368376.1"/>
    </source>
</evidence>
<evidence type="ECO:0000256" key="4">
    <source>
        <dbReference type="ARBA" id="ARBA00023136"/>
    </source>
</evidence>
<feature type="compositionally biased region" description="Basic and acidic residues" evidence="6">
    <location>
        <begin position="311"/>
        <end position="323"/>
    </location>
</feature>
<evidence type="ECO:0000256" key="5">
    <source>
        <dbReference type="ARBA" id="ARBA00038359"/>
    </source>
</evidence>
<dbReference type="AlphaFoldDB" id="A0A9W8Y5L9"/>
<evidence type="ECO:0000256" key="6">
    <source>
        <dbReference type="SAM" id="MobiDB-lite"/>
    </source>
</evidence>
<feature type="region of interest" description="Disordered" evidence="6">
    <location>
        <begin position="287"/>
        <end position="323"/>
    </location>
</feature>
<evidence type="ECO:0000256" key="1">
    <source>
        <dbReference type="ARBA" id="ARBA00004141"/>
    </source>
</evidence>
<keyword evidence="10" id="KW-1185">Reference proteome</keyword>
<dbReference type="Pfam" id="PF20684">
    <property type="entry name" value="Fung_rhodopsin"/>
    <property type="match status" value="1"/>
</dbReference>
<comment type="subcellular location">
    <subcellularLocation>
        <location evidence="1">Membrane</location>
        <topology evidence="1">Multi-pass membrane protein</topology>
    </subcellularLocation>
</comment>
<evidence type="ECO:0000313" key="10">
    <source>
        <dbReference type="Proteomes" id="UP001140560"/>
    </source>
</evidence>
<dbReference type="GO" id="GO:0016020">
    <property type="term" value="C:membrane"/>
    <property type="evidence" value="ECO:0007669"/>
    <property type="project" value="UniProtKB-SubCell"/>
</dbReference>
<dbReference type="PANTHER" id="PTHR33048">
    <property type="entry name" value="PTH11-LIKE INTEGRAL MEMBRANE PROTEIN (AFU_ORTHOLOGUE AFUA_5G11245)"/>
    <property type="match status" value="1"/>
</dbReference>
<gene>
    <name evidence="9" type="ORF">N0V83_006733</name>
</gene>
<keyword evidence="2 7" id="KW-0812">Transmembrane</keyword>
<dbReference type="EMBL" id="JAPEUY010000011">
    <property type="protein sequence ID" value="KAJ4368376.1"/>
    <property type="molecule type" value="Genomic_DNA"/>
</dbReference>
<feature type="transmembrane region" description="Helical" evidence="7">
    <location>
        <begin position="114"/>
        <end position="141"/>
    </location>
</feature>
<comment type="caution">
    <text evidence="9">The sequence shown here is derived from an EMBL/GenBank/DDBJ whole genome shotgun (WGS) entry which is preliminary data.</text>
</comment>
<dbReference type="Proteomes" id="UP001140560">
    <property type="component" value="Unassembled WGS sequence"/>
</dbReference>
<keyword evidence="3 7" id="KW-1133">Transmembrane helix</keyword>
<sequence length="340" mass="37262">MTSLAIPPGVDLTKVPLAANPSGAPPNFVDSPSLAAVTYGMTCTMMVLAYSLVALRLNKTSHHAWDTPISSINATWFKRNAALCLLYGPAMFFAKTAVCTLYLRIFNTVVWMRYTVIGAIVFFGCTYFSMVPVYIAFSFPYGDEQWDLPLAAKVGRADRMAIVTGVINVISDIFLLTIPLPIIMKLNLSLRKRLGLAAVFLTGIIATIATILGLYYRIQLYRSKKNADGGDATWVAAATYITVLVELFVAIMVSCVPGCVSSWRNVLRETSVITSLRSLISTSRASLRGSRGSSRDVRGKSPSIQSDEADLTPKHKFELPDRREKDVGITKTIKIQQSEV</sequence>
<evidence type="ECO:0000256" key="7">
    <source>
        <dbReference type="SAM" id="Phobius"/>
    </source>
</evidence>
<evidence type="ECO:0000256" key="2">
    <source>
        <dbReference type="ARBA" id="ARBA00022692"/>
    </source>
</evidence>
<comment type="similarity">
    <text evidence="5">Belongs to the SAT4 family.</text>
</comment>
<proteinExistence type="inferred from homology"/>
<feature type="transmembrane region" description="Helical" evidence="7">
    <location>
        <begin position="34"/>
        <end position="55"/>
    </location>
</feature>
<evidence type="ECO:0000259" key="8">
    <source>
        <dbReference type="Pfam" id="PF20684"/>
    </source>
</evidence>
<dbReference type="InterPro" id="IPR049326">
    <property type="entry name" value="Rhodopsin_dom_fungi"/>
</dbReference>
<feature type="transmembrane region" description="Helical" evidence="7">
    <location>
        <begin position="161"/>
        <end position="182"/>
    </location>
</feature>
<protein>
    <recommendedName>
        <fullName evidence="8">Rhodopsin domain-containing protein</fullName>
    </recommendedName>
</protein>
<reference evidence="9" key="1">
    <citation type="submission" date="2022-10" db="EMBL/GenBank/DDBJ databases">
        <title>Tapping the CABI collections for fungal endophytes: first genome assemblies for Collariella, Neodidymelliopsis, Ascochyta clinopodiicola, Didymella pomorum, Didymosphaeria variabile, Neocosmospora piperis and Neocucurbitaria cava.</title>
        <authorList>
            <person name="Hill R."/>
        </authorList>
    </citation>
    <scope>NUCLEOTIDE SEQUENCE</scope>
    <source>
        <strain evidence="9">IMI 356814</strain>
    </source>
</reference>
<organism evidence="9 10">
    <name type="scientific">Neocucurbitaria cava</name>
    <dbReference type="NCBI Taxonomy" id="798079"/>
    <lineage>
        <taxon>Eukaryota</taxon>
        <taxon>Fungi</taxon>
        <taxon>Dikarya</taxon>
        <taxon>Ascomycota</taxon>
        <taxon>Pezizomycotina</taxon>
        <taxon>Dothideomycetes</taxon>
        <taxon>Pleosporomycetidae</taxon>
        <taxon>Pleosporales</taxon>
        <taxon>Pleosporineae</taxon>
        <taxon>Cucurbitariaceae</taxon>
        <taxon>Neocucurbitaria</taxon>
    </lineage>
</organism>
<feature type="domain" description="Rhodopsin" evidence="8">
    <location>
        <begin position="43"/>
        <end position="260"/>
    </location>
</feature>
<name>A0A9W8Y5L9_9PLEO</name>
<accession>A0A9W8Y5L9</accession>
<dbReference type="OrthoDB" id="444631at2759"/>
<dbReference type="InterPro" id="IPR052337">
    <property type="entry name" value="SAT4-like"/>
</dbReference>
<feature type="transmembrane region" description="Helical" evidence="7">
    <location>
        <begin position="194"/>
        <end position="218"/>
    </location>
</feature>
<keyword evidence="4 7" id="KW-0472">Membrane</keyword>